<keyword evidence="1" id="KW-0472">Membrane</keyword>
<dbReference type="Pfam" id="PF24803">
    <property type="entry name" value="DUF7704"/>
    <property type="match status" value="1"/>
</dbReference>
<sequence>MAARKQASSSAPSATGGAGFTLPLPYRLFFLLIEPIATLLGAYFAHFGQPRYLELTHAASAPSPIPLGTSIAMSQLANLYFAFAMSEALVLRSTSDLRVWKTVLFCLLVADLGHLYTVRVLGPQIYWSIFEWNAIDWGNIPFVYLGASMRVAFLAGVGFNPRSKKLKTSA</sequence>
<reference evidence="5" key="2">
    <citation type="submission" date="2015-06" db="EMBL/GenBank/DDBJ databases">
        <authorList>
            <person name="van de Sande W.W.J."/>
        </authorList>
    </citation>
    <scope>NUCLEOTIDE SEQUENCE [LARGE SCALE GENOMIC DNA]</scope>
    <source>
        <strain evidence="5">mm55</strain>
    </source>
</reference>
<dbReference type="Proteomes" id="UP000078237">
    <property type="component" value="Unassembled WGS sequence"/>
</dbReference>
<comment type="caution">
    <text evidence="3">The sequence shown here is derived from an EMBL/GenBank/DDBJ whole genome shotgun (WGS) entry which is preliminary data.</text>
</comment>
<dbReference type="EMBL" id="LCTW02000026">
    <property type="protein sequence ID" value="KXX81849.1"/>
    <property type="molecule type" value="Genomic_DNA"/>
</dbReference>
<dbReference type="OrthoDB" id="5313995at2759"/>
<keyword evidence="1" id="KW-0812">Transmembrane</keyword>
<dbReference type="VEuPathDB" id="FungiDB:MMYC01_201853"/>
<accession>A0A175WE89</accession>
<protein>
    <recommendedName>
        <fullName evidence="2">DUF7704 domain-containing protein</fullName>
    </recommendedName>
</protein>
<dbReference type="EMBL" id="LCTW02000026">
    <property type="protein sequence ID" value="KXX81842.1"/>
    <property type="molecule type" value="Genomic_DNA"/>
</dbReference>
<evidence type="ECO:0000313" key="4">
    <source>
        <dbReference type="EMBL" id="KXX81849.1"/>
    </source>
</evidence>
<reference evidence="3" key="1">
    <citation type="submission" date="2015-06" db="EMBL/GenBank/DDBJ databases">
        <authorList>
            <person name="Hoefler B.C."/>
            <person name="Straight P.D."/>
        </authorList>
    </citation>
    <scope>NUCLEOTIDE SEQUENCE [LARGE SCALE GENOMIC DNA]</scope>
    <source>
        <strain evidence="3">Mm55</strain>
    </source>
</reference>
<feature type="transmembrane region" description="Helical" evidence="1">
    <location>
        <begin position="103"/>
        <end position="122"/>
    </location>
</feature>
<evidence type="ECO:0000256" key="1">
    <source>
        <dbReference type="SAM" id="Phobius"/>
    </source>
</evidence>
<evidence type="ECO:0000313" key="5">
    <source>
        <dbReference type="Proteomes" id="UP000078237"/>
    </source>
</evidence>
<reference evidence="3 5" key="3">
    <citation type="submission" date="2016-01" db="EMBL/GenBank/DDBJ databases">
        <title>Madurella mycetomatis genome sequencing.</title>
        <authorList>
            <person name="Van De Sande W."/>
        </authorList>
    </citation>
    <scope>NUCLEOTIDE SEQUENCE [LARGE SCALE GENOMIC DNA]</scope>
    <source>
        <strain evidence="3">Mm55</strain>
        <strain evidence="5">mm55</strain>
    </source>
</reference>
<gene>
    <name evidence="4" type="ORF">MMYC01_201836</name>
    <name evidence="3" type="ORF">MMYC01_201853</name>
</gene>
<dbReference type="VEuPathDB" id="FungiDB:MMYC01_201836"/>
<evidence type="ECO:0000313" key="3">
    <source>
        <dbReference type="EMBL" id="KXX81842.1"/>
    </source>
</evidence>
<dbReference type="InterPro" id="IPR056121">
    <property type="entry name" value="DUF7704"/>
</dbReference>
<feature type="transmembrane region" description="Helical" evidence="1">
    <location>
        <begin position="142"/>
        <end position="159"/>
    </location>
</feature>
<dbReference type="PANTHER" id="PTHR37019">
    <property type="entry name" value="CHROMOSOME 1, WHOLE GENOME SHOTGUN SEQUENCE"/>
    <property type="match status" value="1"/>
</dbReference>
<feature type="transmembrane region" description="Helical" evidence="1">
    <location>
        <begin position="28"/>
        <end position="47"/>
    </location>
</feature>
<feature type="transmembrane region" description="Helical" evidence="1">
    <location>
        <begin position="67"/>
        <end position="91"/>
    </location>
</feature>
<keyword evidence="1" id="KW-1133">Transmembrane helix</keyword>
<evidence type="ECO:0000259" key="2">
    <source>
        <dbReference type="Pfam" id="PF24803"/>
    </source>
</evidence>
<name>A0A175WE89_9PEZI</name>
<organism evidence="3 5">
    <name type="scientific">Madurella mycetomatis</name>
    <dbReference type="NCBI Taxonomy" id="100816"/>
    <lineage>
        <taxon>Eukaryota</taxon>
        <taxon>Fungi</taxon>
        <taxon>Dikarya</taxon>
        <taxon>Ascomycota</taxon>
        <taxon>Pezizomycotina</taxon>
        <taxon>Sordariomycetes</taxon>
        <taxon>Sordariomycetidae</taxon>
        <taxon>Sordariales</taxon>
        <taxon>Sordariales incertae sedis</taxon>
        <taxon>Madurella</taxon>
    </lineage>
</organism>
<keyword evidence="5" id="KW-1185">Reference proteome</keyword>
<feature type="domain" description="DUF7704" evidence="2">
    <location>
        <begin position="21"/>
        <end position="157"/>
    </location>
</feature>
<dbReference type="AlphaFoldDB" id="A0A175WE89"/>
<dbReference type="PANTHER" id="PTHR37019:SF1">
    <property type="entry name" value="EXPERA DOMAIN-CONTAINING PROTEIN"/>
    <property type="match status" value="1"/>
</dbReference>
<proteinExistence type="predicted"/>